<reference evidence="10" key="1">
    <citation type="submission" date="2022-07" db="EMBL/GenBank/DDBJ databases">
        <title>Genome Sequence of Leucocoprinus birnbaumii.</title>
        <authorList>
            <person name="Buettner E."/>
        </authorList>
    </citation>
    <scope>NUCLEOTIDE SEQUENCE</scope>
    <source>
        <strain evidence="10">VT141</strain>
    </source>
</reference>
<evidence type="ECO:0000256" key="8">
    <source>
        <dbReference type="ARBA" id="ARBA00023033"/>
    </source>
</evidence>
<dbReference type="SUPFAM" id="SSF48264">
    <property type="entry name" value="Cytochrome P450"/>
    <property type="match status" value="1"/>
</dbReference>
<keyword evidence="11" id="KW-1185">Reference proteome</keyword>
<evidence type="ECO:0000256" key="5">
    <source>
        <dbReference type="ARBA" id="ARBA00022723"/>
    </source>
</evidence>
<dbReference type="InterPro" id="IPR001128">
    <property type="entry name" value="Cyt_P450"/>
</dbReference>
<proteinExistence type="inferred from homology"/>
<dbReference type="InterPro" id="IPR050364">
    <property type="entry name" value="Cytochrome_P450_fung"/>
</dbReference>
<evidence type="ECO:0000256" key="9">
    <source>
        <dbReference type="PIRSR" id="PIRSR602401-1"/>
    </source>
</evidence>
<dbReference type="EMBL" id="JANIEX010000105">
    <property type="protein sequence ID" value="KAJ3573366.1"/>
    <property type="molecule type" value="Genomic_DNA"/>
</dbReference>
<evidence type="ECO:0000256" key="6">
    <source>
        <dbReference type="ARBA" id="ARBA00023002"/>
    </source>
</evidence>
<dbReference type="PRINTS" id="PR00463">
    <property type="entry name" value="EP450I"/>
</dbReference>
<dbReference type="GO" id="GO:0016705">
    <property type="term" value="F:oxidoreductase activity, acting on paired donors, with incorporation or reduction of molecular oxygen"/>
    <property type="evidence" value="ECO:0007669"/>
    <property type="project" value="InterPro"/>
</dbReference>
<keyword evidence="4 9" id="KW-0349">Heme</keyword>
<dbReference type="InterPro" id="IPR002401">
    <property type="entry name" value="Cyt_P450_E_grp-I"/>
</dbReference>
<comment type="pathway">
    <text evidence="2">Secondary metabolite biosynthesis.</text>
</comment>
<organism evidence="10 11">
    <name type="scientific">Leucocoprinus birnbaumii</name>
    <dbReference type="NCBI Taxonomy" id="56174"/>
    <lineage>
        <taxon>Eukaryota</taxon>
        <taxon>Fungi</taxon>
        <taxon>Dikarya</taxon>
        <taxon>Basidiomycota</taxon>
        <taxon>Agaricomycotina</taxon>
        <taxon>Agaricomycetes</taxon>
        <taxon>Agaricomycetidae</taxon>
        <taxon>Agaricales</taxon>
        <taxon>Agaricineae</taxon>
        <taxon>Agaricaceae</taxon>
        <taxon>Leucocoprinus</taxon>
    </lineage>
</organism>
<keyword evidence="7 9" id="KW-0408">Iron</keyword>
<accession>A0AAD5W282</accession>
<dbReference type="CDD" id="cd11065">
    <property type="entry name" value="CYP64-like"/>
    <property type="match status" value="1"/>
</dbReference>
<evidence type="ECO:0000256" key="3">
    <source>
        <dbReference type="ARBA" id="ARBA00010617"/>
    </source>
</evidence>
<dbReference type="Gene3D" id="1.10.630.10">
    <property type="entry name" value="Cytochrome P450"/>
    <property type="match status" value="1"/>
</dbReference>
<comment type="similarity">
    <text evidence="3">Belongs to the cytochrome P450 family.</text>
</comment>
<sequence>MTISNASTLTLCSTGLVLAWWFSGWLKERRNNPNGLPLPPGPKAYPVIGNFLDFPTFKPWLAFDQWSQTYVIKGDVVYFKVFGQPFIVLGSLESTWDLFEKRSSNYSDRGRMPMLNEIIGMTWNMTFLPYGAWWRRHRRMFHEFFHPNIVHEYHELQVNTTRAFLRRLLKSPDDFTLHARHAFNSTILRIAYGMTISDEDESYVKVAETVLGCISKVVNPGSFLVNSFPIMKYIPAWIPGAGWKKKAIYWRGFSDIFANSPWLFVKKQLTEGTAEPCIATALIDKLPDKGSPDYDIEDELSRNVCAVSFTGGAITSVSTVQSFFMALALYPEVQKKAQQELDNVLGGRLPEFGDRPNLPYINAMVKESMRWHVVAPLSVPHKASEADEYCGYYIPKGTIIIGNAWSILHDPSIYEDPLEYKPERFLKDGKLDPTVRDPTVAGFYGFGRRICPGRYFADNSMFICMAHLLSVYDIRPALDKDGKEIPIKPGMTDGVLSYPEPFTCRIIPRSKKTVELIRNSGLAD</sequence>
<evidence type="ECO:0000256" key="2">
    <source>
        <dbReference type="ARBA" id="ARBA00005179"/>
    </source>
</evidence>
<dbReference type="InterPro" id="IPR036396">
    <property type="entry name" value="Cyt_P450_sf"/>
</dbReference>
<dbReference type="PANTHER" id="PTHR46300:SF7">
    <property type="entry name" value="P450, PUTATIVE (EUROFUNG)-RELATED"/>
    <property type="match status" value="1"/>
</dbReference>
<protein>
    <recommendedName>
        <fullName evidence="12">Cytochrome P450</fullName>
    </recommendedName>
</protein>
<dbReference type="PANTHER" id="PTHR46300">
    <property type="entry name" value="P450, PUTATIVE (EUROFUNG)-RELATED-RELATED"/>
    <property type="match status" value="1"/>
</dbReference>
<comment type="caution">
    <text evidence="10">The sequence shown here is derived from an EMBL/GenBank/DDBJ whole genome shotgun (WGS) entry which is preliminary data.</text>
</comment>
<dbReference type="AlphaFoldDB" id="A0AAD5W282"/>
<evidence type="ECO:0000313" key="10">
    <source>
        <dbReference type="EMBL" id="KAJ3573366.1"/>
    </source>
</evidence>
<dbReference type="GO" id="GO:0004497">
    <property type="term" value="F:monooxygenase activity"/>
    <property type="evidence" value="ECO:0007669"/>
    <property type="project" value="UniProtKB-KW"/>
</dbReference>
<gene>
    <name evidence="10" type="ORF">NP233_g2460</name>
</gene>
<dbReference type="Pfam" id="PF00067">
    <property type="entry name" value="p450"/>
    <property type="match status" value="1"/>
</dbReference>
<evidence type="ECO:0000256" key="7">
    <source>
        <dbReference type="ARBA" id="ARBA00023004"/>
    </source>
</evidence>
<feature type="binding site" description="axial binding residue" evidence="9">
    <location>
        <position position="451"/>
    </location>
    <ligand>
        <name>heme</name>
        <dbReference type="ChEBI" id="CHEBI:30413"/>
    </ligand>
    <ligandPart>
        <name>Fe</name>
        <dbReference type="ChEBI" id="CHEBI:18248"/>
    </ligandPart>
</feature>
<evidence type="ECO:0000256" key="4">
    <source>
        <dbReference type="ARBA" id="ARBA00022617"/>
    </source>
</evidence>
<evidence type="ECO:0000313" key="11">
    <source>
        <dbReference type="Proteomes" id="UP001213000"/>
    </source>
</evidence>
<evidence type="ECO:0008006" key="12">
    <source>
        <dbReference type="Google" id="ProtNLM"/>
    </source>
</evidence>
<dbReference type="Proteomes" id="UP001213000">
    <property type="component" value="Unassembled WGS sequence"/>
</dbReference>
<keyword evidence="5 9" id="KW-0479">Metal-binding</keyword>
<evidence type="ECO:0000256" key="1">
    <source>
        <dbReference type="ARBA" id="ARBA00001971"/>
    </source>
</evidence>
<name>A0AAD5W282_9AGAR</name>
<comment type="cofactor">
    <cofactor evidence="1 9">
        <name>heme</name>
        <dbReference type="ChEBI" id="CHEBI:30413"/>
    </cofactor>
</comment>
<keyword evidence="8" id="KW-0503">Monooxygenase</keyword>
<dbReference type="GO" id="GO:0020037">
    <property type="term" value="F:heme binding"/>
    <property type="evidence" value="ECO:0007669"/>
    <property type="project" value="InterPro"/>
</dbReference>
<keyword evidence="6" id="KW-0560">Oxidoreductase</keyword>
<dbReference type="GO" id="GO:0005506">
    <property type="term" value="F:iron ion binding"/>
    <property type="evidence" value="ECO:0007669"/>
    <property type="project" value="InterPro"/>
</dbReference>